<dbReference type="Proteomes" id="UP000228886">
    <property type="component" value="Unassembled WGS sequence"/>
</dbReference>
<dbReference type="GO" id="GO:0005524">
    <property type="term" value="F:ATP binding"/>
    <property type="evidence" value="ECO:0007669"/>
    <property type="project" value="UniProtKB-UniRule"/>
</dbReference>
<dbReference type="PRINTS" id="PR01038">
    <property type="entry name" value="TRNASYNTHARG"/>
</dbReference>
<organism evidence="15 16">
    <name type="scientific">bacterium (Candidatus Ratteibacteria) CG01_land_8_20_14_3_00_40_19</name>
    <dbReference type="NCBI Taxonomy" id="2014290"/>
    <lineage>
        <taxon>Bacteria</taxon>
        <taxon>Candidatus Ratteibacteria</taxon>
    </lineage>
</organism>
<keyword evidence="6 11" id="KW-0547">Nucleotide-binding</keyword>
<dbReference type="InterPro" id="IPR036695">
    <property type="entry name" value="Arg-tRNA-synth_N_sf"/>
</dbReference>
<dbReference type="Pfam" id="PF03485">
    <property type="entry name" value="Arg_tRNA_synt_N"/>
    <property type="match status" value="1"/>
</dbReference>
<keyword evidence="4 11" id="KW-0963">Cytoplasm</keyword>
<dbReference type="HAMAP" id="MF_00123">
    <property type="entry name" value="Arg_tRNA_synth"/>
    <property type="match status" value="1"/>
</dbReference>
<dbReference type="InterPro" id="IPR014729">
    <property type="entry name" value="Rossmann-like_a/b/a_fold"/>
</dbReference>
<feature type="short sequence motif" description="'HIGH' region" evidence="11">
    <location>
        <begin position="129"/>
        <end position="139"/>
    </location>
</feature>
<keyword evidence="9 11" id="KW-0030">Aminoacyl-tRNA synthetase</keyword>
<evidence type="ECO:0000256" key="6">
    <source>
        <dbReference type="ARBA" id="ARBA00022741"/>
    </source>
</evidence>
<dbReference type="SMART" id="SM01016">
    <property type="entry name" value="Arg_tRNA_synt_N"/>
    <property type="match status" value="1"/>
</dbReference>
<sequence length="551" mass="63022">MENLKKQISLSLKEGMEKLEKEGFLKAPFPEKIPLSLSVNSQFGDLSTNVALQVKSGKSPIALANILAEGLRKITSVENVEVKEPGFINIFLKRQFFYRLLFSVLKQGDKFGLSRRRKREKVLLEFVSANPTGPLTIAHGRQAALGEAIANVLSANGYQVAKEYYLNDTGVQIDLLGESLLARYREVLTLPFSIPEDGYSGEYLKEMAKDLKEKYQDKLLAKGKDFFSNLATVRIISQIRKDLSDFRVNFDSWFSETKLRQSSSIKNVLAKLKEKGYLYQKGGAFWFKSSLFGDEKDRVLKKSDDTYTYFAPDIGYHQNKYERGYQRLIDLFGPDHDGYVPRLKAALVALGYPVNSLSVLIVQLTTLYQGKKKLQMSTRKGKFITLRELIQEVGADVAKYFFLSRKPQSHLDFDLELAKKNSLENPAYYIQYAYARAESIMKFAREKGISVKRRIKLPWFFLLSEKEEIAILHLLFRFPYLIEAEGKTLEVHPILKFLQELAGNFHSYYAKFRIISEDKDLTRARLLLVKGVRIVLKNGLKLLGISAPEKM</sequence>
<protein>
    <recommendedName>
        <fullName evidence="11">Arginine--tRNA ligase</fullName>
        <ecNumber evidence="11">6.1.1.19</ecNumber>
    </recommendedName>
    <alternativeName>
        <fullName evidence="11">Arginyl-tRNA synthetase</fullName>
        <shortName evidence="11">ArgRS</shortName>
    </alternativeName>
</protein>
<dbReference type="SMART" id="SM00836">
    <property type="entry name" value="DALR_1"/>
    <property type="match status" value="1"/>
</dbReference>
<gene>
    <name evidence="11" type="primary">argS</name>
    <name evidence="15" type="ORF">COS11_03900</name>
</gene>
<evidence type="ECO:0000313" key="15">
    <source>
        <dbReference type="EMBL" id="PIV64109.1"/>
    </source>
</evidence>
<comment type="subunit">
    <text evidence="3 11">Monomer.</text>
</comment>
<dbReference type="InterPro" id="IPR009080">
    <property type="entry name" value="tRNAsynth_Ia_anticodon-bd"/>
</dbReference>
<name>A0A2M7E8Q9_9BACT</name>
<dbReference type="Gene3D" id="1.10.730.10">
    <property type="entry name" value="Isoleucyl-tRNA Synthetase, Domain 1"/>
    <property type="match status" value="1"/>
</dbReference>
<comment type="catalytic activity">
    <reaction evidence="10 11">
        <text>tRNA(Arg) + L-arginine + ATP = L-arginyl-tRNA(Arg) + AMP + diphosphate</text>
        <dbReference type="Rhea" id="RHEA:20301"/>
        <dbReference type="Rhea" id="RHEA-COMP:9658"/>
        <dbReference type="Rhea" id="RHEA-COMP:9673"/>
        <dbReference type="ChEBI" id="CHEBI:30616"/>
        <dbReference type="ChEBI" id="CHEBI:32682"/>
        <dbReference type="ChEBI" id="CHEBI:33019"/>
        <dbReference type="ChEBI" id="CHEBI:78442"/>
        <dbReference type="ChEBI" id="CHEBI:78513"/>
        <dbReference type="ChEBI" id="CHEBI:456215"/>
        <dbReference type="EC" id="6.1.1.19"/>
    </reaction>
</comment>
<evidence type="ECO:0000259" key="13">
    <source>
        <dbReference type="SMART" id="SM00836"/>
    </source>
</evidence>
<dbReference type="FunFam" id="1.10.730.10:FF:000008">
    <property type="entry name" value="Arginine--tRNA ligase"/>
    <property type="match status" value="1"/>
</dbReference>
<dbReference type="AlphaFoldDB" id="A0A2M7E8Q9"/>
<evidence type="ECO:0000256" key="5">
    <source>
        <dbReference type="ARBA" id="ARBA00022598"/>
    </source>
</evidence>
<dbReference type="InterPro" id="IPR008909">
    <property type="entry name" value="DALR_anticod-bd"/>
</dbReference>
<dbReference type="EMBL" id="PETL01000191">
    <property type="protein sequence ID" value="PIV64109.1"/>
    <property type="molecule type" value="Genomic_DNA"/>
</dbReference>
<comment type="similarity">
    <text evidence="2 11 12">Belongs to the class-I aminoacyl-tRNA synthetase family.</text>
</comment>
<keyword evidence="8 11" id="KW-0648">Protein biosynthesis</keyword>
<dbReference type="Gene3D" id="3.30.1360.70">
    <property type="entry name" value="Arginyl tRNA synthetase N-terminal domain"/>
    <property type="match status" value="1"/>
</dbReference>
<evidence type="ECO:0000256" key="2">
    <source>
        <dbReference type="ARBA" id="ARBA00005594"/>
    </source>
</evidence>
<dbReference type="EC" id="6.1.1.19" evidence="11"/>
<dbReference type="GO" id="GO:0004814">
    <property type="term" value="F:arginine-tRNA ligase activity"/>
    <property type="evidence" value="ECO:0007669"/>
    <property type="project" value="UniProtKB-UniRule"/>
</dbReference>
<keyword evidence="7 11" id="KW-0067">ATP-binding</keyword>
<dbReference type="PANTHER" id="PTHR11956:SF5">
    <property type="entry name" value="ARGININE--TRNA LIGASE, CYTOPLASMIC"/>
    <property type="match status" value="1"/>
</dbReference>
<reference evidence="16" key="1">
    <citation type="submission" date="2017-09" db="EMBL/GenBank/DDBJ databases">
        <title>Depth-based differentiation of microbial function through sediment-hosted aquifers and enrichment of novel symbionts in the deep terrestrial subsurface.</title>
        <authorList>
            <person name="Probst A.J."/>
            <person name="Ladd B."/>
            <person name="Jarett J.K."/>
            <person name="Geller-Mcgrath D.E."/>
            <person name="Sieber C.M.K."/>
            <person name="Emerson J.B."/>
            <person name="Anantharaman K."/>
            <person name="Thomas B.C."/>
            <person name="Malmstrom R."/>
            <person name="Stieglmeier M."/>
            <person name="Klingl A."/>
            <person name="Woyke T."/>
            <person name="Ryan C.M."/>
            <person name="Banfield J.F."/>
        </authorList>
    </citation>
    <scope>NUCLEOTIDE SEQUENCE [LARGE SCALE GENOMIC DNA]</scope>
</reference>
<evidence type="ECO:0000256" key="4">
    <source>
        <dbReference type="ARBA" id="ARBA00022490"/>
    </source>
</evidence>
<dbReference type="GO" id="GO:0005737">
    <property type="term" value="C:cytoplasm"/>
    <property type="evidence" value="ECO:0007669"/>
    <property type="project" value="UniProtKB-SubCell"/>
</dbReference>
<dbReference type="InterPro" id="IPR005148">
    <property type="entry name" value="Arg-tRNA-synth_N"/>
</dbReference>
<dbReference type="GO" id="GO:0006420">
    <property type="term" value="P:arginyl-tRNA aminoacylation"/>
    <property type="evidence" value="ECO:0007669"/>
    <property type="project" value="UniProtKB-UniRule"/>
</dbReference>
<evidence type="ECO:0000256" key="8">
    <source>
        <dbReference type="ARBA" id="ARBA00022917"/>
    </source>
</evidence>
<dbReference type="SUPFAM" id="SSF55190">
    <property type="entry name" value="Arginyl-tRNA synthetase (ArgRS), N-terminal 'additional' domain"/>
    <property type="match status" value="1"/>
</dbReference>
<dbReference type="InterPro" id="IPR001278">
    <property type="entry name" value="Arg-tRNA-ligase"/>
</dbReference>
<comment type="caution">
    <text evidence="15">The sequence shown here is derived from an EMBL/GenBank/DDBJ whole genome shotgun (WGS) entry which is preliminary data.</text>
</comment>
<accession>A0A2M7E8Q9</accession>
<dbReference type="FunFam" id="3.40.50.620:FF:000062">
    <property type="entry name" value="Arginine--tRNA ligase"/>
    <property type="match status" value="1"/>
</dbReference>
<keyword evidence="5 11" id="KW-0436">Ligase</keyword>
<dbReference type="PANTHER" id="PTHR11956">
    <property type="entry name" value="ARGINYL-TRNA SYNTHETASE"/>
    <property type="match status" value="1"/>
</dbReference>
<feature type="domain" description="Arginyl tRNA synthetase N-terminal" evidence="14">
    <location>
        <begin position="6"/>
        <end position="92"/>
    </location>
</feature>
<proteinExistence type="inferred from homology"/>
<evidence type="ECO:0000256" key="10">
    <source>
        <dbReference type="ARBA" id="ARBA00049339"/>
    </source>
</evidence>
<feature type="domain" description="DALR anticodon binding" evidence="13">
    <location>
        <begin position="430"/>
        <end position="551"/>
    </location>
</feature>
<dbReference type="NCBIfam" id="TIGR00456">
    <property type="entry name" value="argS"/>
    <property type="match status" value="1"/>
</dbReference>
<evidence type="ECO:0000259" key="14">
    <source>
        <dbReference type="SMART" id="SM01016"/>
    </source>
</evidence>
<dbReference type="Pfam" id="PF05746">
    <property type="entry name" value="DALR_1"/>
    <property type="match status" value="1"/>
</dbReference>
<evidence type="ECO:0000256" key="12">
    <source>
        <dbReference type="RuleBase" id="RU363038"/>
    </source>
</evidence>
<evidence type="ECO:0000256" key="1">
    <source>
        <dbReference type="ARBA" id="ARBA00004496"/>
    </source>
</evidence>
<evidence type="ECO:0000256" key="3">
    <source>
        <dbReference type="ARBA" id="ARBA00011245"/>
    </source>
</evidence>
<evidence type="ECO:0000256" key="11">
    <source>
        <dbReference type="HAMAP-Rule" id="MF_00123"/>
    </source>
</evidence>
<evidence type="ECO:0000256" key="9">
    <source>
        <dbReference type="ARBA" id="ARBA00023146"/>
    </source>
</evidence>
<dbReference type="Gene3D" id="3.40.50.620">
    <property type="entry name" value="HUPs"/>
    <property type="match status" value="1"/>
</dbReference>
<dbReference type="Pfam" id="PF00750">
    <property type="entry name" value="tRNA-synt_1d"/>
    <property type="match status" value="1"/>
</dbReference>
<dbReference type="SUPFAM" id="SSF52374">
    <property type="entry name" value="Nucleotidylyl transferase"/>
    <property type="match status" value="1"/>
</dbReference>
<evidence type="ECO:0000313" key="16">
    <source>
        <dbReference type="Proteomes" id="UP000228886"/>
    </source>
</evidence>
<evidence type="ECO:0000256" key="7">
    <source>
        <dbReference type="ARBA" id="ARBA00022840"/>
    </source>
</evidence>
<comment type="subcellular location">
    <subcellularLocation>
        <location evidence="1 11">Cytoplasm</location>
    </subcellularLocation>
</comment>
<dbReference type="InterPro" id="IPR035684">
    <property type="entry name" value="ArgRS_core"/>
</dbReference>
<dbReference type="SUPFAM" id="SSF47323">
    <property type="entry name" value="Anticodon-binding domain of a subclass of class I aminoacyl-tRNA synthetases"/>
    <property type="match status" value="1"/>
</dbReference>
<dbReference type="CDD" id="cd00671">
    <property type="entry name" value="ArgRS_core"/>
    <property type="match status" value="1"/>
</dbReference>